<dbReference type="Proteomes" id="UP000593560">
    <property type="component" value="Unassembled WGS sequence"/>
</dbReference>
<proteinExistence type="predicted"/>
<reference evidence="1 2" key="1">
    <citation type="journal article" date="2019" name="Genome Biol. Evol.">
        <title>Insights into the evolution of the New World diploid cottons (Gossypium, subgenus Houzingenia) based on genome sequencing.</title>
        <authorList>
            <person name="Grover C.E."/>
            <person name="Arick M.A. 2nd"/>
            <person name="Thrash A."/>
            <person name="Conover J.L."/>
            <person name="Sanders W.S."/>
            <person name="Peterson D.G."/>
            <person name="Frelichowski J.E."/>
            <person name="Scheffler J.A."/>
            <person name="Scheffler B.E."/>
            <person name="Wendel J.F."/>
        </authorList>
    </citation>
    <scope>NUCLEOTIDE SEQUENCE [LARGE SCALE GENOMIC DNA]</scope>
    <source>
        <strain evidence="1">0</strain>
        <tissue evidence="1">Leaf</tissue>
    </source>
</reference>
<dbReference type="AlphaFoldDB" id="A0A7J9I713"/>
<protein>
    <submittedName>
        <fullName evidence="1">Uncharacterized protein</fullName>
    </submittedName>
</protein>
<name>A0A7J9I713_9ROSI</name>
<comment type="caution">
    <text evidence="1">The sequence shown here is derived from an EMBL/GenBank/DDBJ whole genome shotgun (WGS) entry which is preliminary data.</text>
</comment>
<keyword evidence="2" id="KW-1185">Reference proteome</keyword>
<evidence type="ECO:0000313" key="1">
    <source>
        <dbReference type="EMBL" id="MBA0817912.1"/>
    </source>
</evidence>
<evidence type="ECO:0000313" key="2">
    <source>
        <dbReference type="Proteomes" id="UP000593560"/>
    </source>
</evidence>
<accession>A0A7J9I713</accession>
<gene>
    <name evidence="1" type="ORF">Gohar_019398</name>
</gene>
<dbReference type="EMBL" id="JABFAD010142373">
    <property type="protein sequence ID" value="MBA0817912.1"/>
    <property type="molecule type" value="Genomic_DNA"/>
</dbReference>
<sequence>MKTKEKRPAISGAKSLKMMAVLDASSHASMEVDAGSLDPGPEWIKNNVVGIGHLG</sequence>
<organism evidence="1 2">
    <name type="scientific">Gossypium harknessii</name>
    <dbReference type="NCBI Taxonomy" id="34285"/>
    <lineage>
        <taxon>Eukaryota</taxon>
        <taxon>Viridiplantae</taxon>
        <taxon>Streptophyta</taxon>
        <taxon>Embryophyta</taxon>
        <taxon>Tracheophyta</taxon>
        <taxon>Spermatophyta</taxon>
        <taxon>Magnoliopsida</taxon>
        <taxon>eudicotyledons</taxon>
        <taxon>Gunneridae</taxon>
        <taxon>Pentapetalae</taxon>
        <taxon>rosids</taxon>
        <taxon>malvids</taxon>
        <taxon>Malvales</taxon>
        <taxon>Malvaceae</taxon>
        <taxon>Malvoideae</taxon>
        <taxon>Gossypium</taxon>
    </lineage>
</organism>